<accession>A0A916JD01</accession>
<dbReference type="RefSeq" id="WP_229252745.1">
    <property type="nucleotide sequence ID" value="NZ_CAJRAF010000002.1"/>
</dbReference>
<evidence type="ECO:0000313" key="6">
    <source>
        <dbReference type="Proteomes" id="UP000680038"/>
    </source>
</evidence>
<comment type="similarity">
    <text evidence="1">Belongs to the sulfatase family.</text>
</comment>
<dbReference type="PANTHER" id="PTHR42693:SF53">
    <property type="entry name" value="ENDO-4-O-SULFATASE"/>
    <property type="match status" value="1"/>
</dbReference>
<dbReference type="InterPro" id="IPR050738">
    <property type="entry name" value="Sulfatase"/>
</dbReference>
<dbReference type="SUPFAM" id="SSF53649">
    <property type="entry name" value="Alkaline phosphatase-like"/>
    <property type="match status" value="1"/>
</dbReference>
<dbReference type="InterPro" id="IPR000917">
    <property type="entry name" value="Sulfatase_N"/>
</dbReference>
<keyword evidence="2" id="KW-0378">Hydrolase</keyword>
<dbReference type="Gene3D" id="3.40.720.10">
    <property type="entry name" value="Alkaline Phosphatase, subunit A"/>
    <property type="match status" value="1"/>
</dbReference>
<gene>
    <name evidence="5" type="ORF">DYBT9275_02391</name>
</gene>
<sequence>MKFRTLPILLAAISWIISGNSLAQSKKKPNIIMVMADDLGWGDVGFNGSALIKTPELDKMAAQSLQFTRFYSGAPVCSPTRGSCLTGRNPERYGILFANVGHMKAEEVTLAETLKTLGYATGHFGKWHLGTLTKTIRDGHRGGKNNDEYSPPWENGFETCFSTEQAVPTWDPMKTQMVKTYYWTGPEKYATDNLDGDDSRVIMDRALPFIEESVKKKKPFLSVIWFHTPHSPVVAGQKYLDMYPGMDENHQHYYGCITAMDEQIGRLRRRIRELGIADDTIILFASDNGPAGEGGGIDQHPGKRQQGTAGPFRGRKGSLYEGGIRVPALLEWPGKFREHKKITAAVTSSDYYPTILSLIGYKNKGTSHPLDGLDVSPVLDGSLAVRPRPIPFRSYKQRALTDHQFKIFSPDDGAHYEMYDLLNDPSETTDIAAKQPGILDSMKAALDQWVLSCAKSAAGGDYIP</sequence>
<evidence type="ECO:0000256" key="2">
    <source>
        <dbReference type="ARBA" id="ARBA00022801"/>
    </source>
</evidence>
<feature type="domain" description="Sulfatase N-terminal" evidence="4">
    <location>
        <begin position="29"/>
        <end position="361"/>
    </location>
</feature>
<dbReference type="Gene3D" id="3.30.1120.10">
    <property type="match status" value="1"/>
</dbReference>
<feature type="region of interest" description="Disordered" evidence="3">
    <location>
        <begin position="292"/>
        <end position="316"/>
    </location>
</feature>
<keyword evidence="6" id="KW-1185">Reference proteome</keyword>
<name>A0A916JD01_9BACT</name>
<protein>
    <recommendedName>
        <fullName evidence="4">Sulfatase N-terminal domain-containing protein</fullName>
    </recommendedName>
</protein>
<dbReference type="GO" id="GO:0004065">
    <property type="term" value="F:arylsulfatase activity"/>
    <property type="evidence" value="ECO:0007669"/>
    <property type="project" value="TreeGrafter"/>
</dbReference>
<dbReference type="PANTHER" id="PTHR42693">
    <property type="entry name" value="ARYLSULFATASE FAMILY MEMBER"/>
    <property type="match status" value="1"/>
</dbReference>
<dbReference type="InterPro" id="IPR017850">
    <property type="entry name" value="Alkaline_phosphatase_core_sf"/>
</dbReference>
<dbReference type="Proteomes" id="UP000680038">
    <property type="component" value="Unassembled WGS sequence"/>
</dbReference>
<organism evidence="5 6">
    <name type="scientific">Dyadobacter helix</name>
    <dbReference type="NCBI Taxonomy" id="2822344"/>
    <lineage>
        <taxon>Bacteria</taxon>
        <taxon>Pseudomonadati</taxon>
        <taxon>Bacteroidota</taxon>
        <taxon>Cytophagia</taxon>
        <taxon>Cytophagales</taxon>
        <taxon>Spirosomataceae</taxon>
        <taxon>Dyadobacter</taxon>
    </lineage>
</organism>
<dbReference type="AlphaFoldDB" id="A0A916JD01"/>
<evidence type="ECO:0000256" key="3">
    <source>
        <dbReference type="SAM" id="MobiDB-lite"/>
    </source>
</evidence>
<dbReference type="Pfam" id="PF00884">
    <property type="entry name" value="Sulfatase"/>
    <property type="match status" value="1"/>
</dbReference>
<evidence type="ECO:0000256" key="1">
    <source>
        <dbReference type="ARBA" id="ARBA00008779"/>
    </source>
</evidence>
<proteinExistence type="inferred from homology"/>
<evidence type="ECO:0000313" key="5">
    <source>
        <dbReference type="EMBL" id="CAG5000113.1"/>
    </source>
</evidence>
<reference evidence="5" key="1">
    <citation type="submission" date="2021-04" db="EMBL/GenBank/DDBJ databases">
        <authorList>
            <person name="Rodrigo-Torres L."/>
            <person name="Arahal R. D."/>
            <person name="Lucena T."/>
        </authorList>
    </citation>
    <scope>NUCLEOTIDE SEQUENCE</scope>
    <source>
        <strain evidence="5">CECT 9275</strain>
    </source>
</reference>
<comment type="caution">
    <text evidence="5">The sequence shown here is derived from an EMBL/GenBank/DDBJ whole genome shotgun (WGS) entry which is preliminary data.</text>
</comment>
<dbReference type="EMBL" id="CAJRAF010000002">
    <property type="protein sequence ID" value="CAG5000113.1"/>
    <property type="molecule type" value="Genomic_DNA"/>
</dbReference>
<evidence type="ECO:0000259" key="4">
    <source>
        <dbReference type="Pfam" id="PF00884"/>
    </source>
</evidence>